<keyword evidence="4" id="KW-0677">Repeat</keyword>
<dbReference type="PROSITE" id="PS50294">
    <property type="entry name" value="WD_REPEATS_REGION"/>
    <property type="match status" value="2"/>
</dbReference>
<evidence type="ECO:0000256" key="5">
    <source>
        <dbReference type="ARBA" id="ARBA00023242"/>
    </source>
</evidence>
<organism evidence="7 8">
    <name type="scientific">Blyttiomyces helicus</name>
    <dbReference type="NCBI Taxonomy" id="388810"/>
    <lineage>
        <taxon>Eukaryota</taxon>
        <taxon>Fungi</taxon>
        <taxon>Fungi incertae sedis</taxon>
        <taxon>Chytridiomycota</taxon>
        <taxon>Chytridiomycota incertae sedis</taxon>
        <taxon>Chytridiomycetes</taxon>
        <taxon>Chytridiomycetes incertae sedis</taxon>
        <taxon>Blyttiomyces</taxon>
    </lineage>
</organism>
<accession>A0A4P9WFD8</accession>
<evidence type="ECO:0000256" key="1">
    <source>
        <dbReference type="ARBA" id="ARBA00004123"/>
    </source>
</evidence>
<dbReference type="InterPro" id="IPR015943">
    <property type="entry name" value="WD40/YVTN_repeat-like_dom_sf"/>
</dbReference>
<dbReference type="Proteomes" id="UP000269721">
    <property type="component" value="Unassembled WGS sequence"/>
</dbReference>
<comment type="subcellular location">
    <subcellularLocation>
        <location evidence="1">Nucleus</location>
    </subcellularLocation>
</comment>
<name>A0A4P9WFD8_9FUNG</name>
<dbReference type="GO" id="GO:0003682">
    <property type="term" value="F:chromatin binding"/>
    <property type="evidence" value="ECO:0007669"/>
    <property type="project" value="TreeGrafter"/>
</dbReference>
<dbReference type="PANTHER" id="PTHR19861">
    <property type="entry name" value="WD40 REPEAT PROTEIN SWD2"/>
    <property type="match status" value="1"/>
</dbReference>
<evidence type="ECO:0000313" key="7">
    <source>
        <dbReference type="EMBL" id="RKO89146.1"/>
    </source>
</evidence>
<dbReference type="PANTHER" id="PTHR19861:SF0">
    <property type="entry name" value="WD REPEAT-CONTAINING PROTEIN 82"/>
    <property type="match status" value="1"/>
</dbReference>
<dbReference type="Gene3D" id="2.130.10.10">
    <property type="entry name" value="YVTN repeat-like/Quinoprotein amine dehydrogenase"/>
    <property type="match status" value="1"/>
</dbReference>
<keyword evidence="8" id="KW-1185">Reference proteome</keyword>
<dbReference type="InterPro" id="IPR037867">
    <property type="entry name" value="Swd2/WDR82"/>
</dbReference>
<reference evidence="8" key="1">
    <citation type="journal article" date="2018" name="Nat. Microbiol.">
        <title>Leveraging single-cell genomics to expand the fungal tree of life.</title>
        <authorList>
            <person name="Ahrendt S.R."/>
            <person name="Quandt C.A."/>
            <person name="Ciobanu D."/>
            <person name="Clum A."/>
            <person name="Salamov A."/>
            <person name="Andreopoulos B."/>
            <person name="Cheng J.F."/>
            <person name="Woyke T."/>
            <person name="Pelin A."/>
            <person name="Henrissat B."/>
            <person name="Reynolds N.K."/>
            <person name="Benny G.L."/>
            <person name="Smith M.E."/>
            <person name="James T.Y."/>
            <person name="Grigoriev I.V."/>
        </authorList>
    </citation>
    <scope>NUCLEOTIDE SEQUENCE [LARGE SCALE GENOMIC DNA]</scope>
</reference>
<feature type="repeat" description="WD" evidence="6">
    <location>
        <begin position="24"/>
        <end position="56"/>
    </location>
</feature>
<comment type="similarity">
    <text evidence="2">Belongs to the WD repeat SWD2 family.</text>
</comment>
<dbReference type="InterPro" id="IPR001680">
    <property type="entry name" value="WD40_rpt"/>
</dbReference>
<feature type="repeat" description="WD" evidence="6">
    <location>
        <begin position="110"/>
        <end position="151"/>
    </location>
</feature>
<dbReference type="Pfam" id="PF00400">
    <property type="entry name" value="WD40"/>
    <property type="match status" value="2"/>
</dbReference>
<dbReference type="OrthoDB" id="27537at2759"/>
<evidence type="ECO:0000256" key="2">
    <source>
        <dbReference type="ARBA" id="ARBA00005616"/>
    </source>
</evidence>
<evidence type="ECO:0000256" key="6">
    <source>
        <dbReference type="PROSITE-ProRule" id="PRU00221"/>
    </source>
</evidence>
<dbReference type="SMART" id="SM00320">
    <property type="entry name" value="WD40"/>
    <property type="match status" value="2"/>
</dbReference>
<proteinExistence type="inferred from homology"/>
<dbReference type="GO" id="GO:0048188">
    <property type="term" value="C:Set1C/COMPASS complex"/>
    <property type="evidence" value="ECO:0007669"/>
    <property type="project" value="TreeGrafter"/>
</dbReference>
<sequence length="346" mass="38395">MNTTATDYALNPDLLDSLNVGRVFNDNTAQITSLDFDDTGDLLITASDDETLRIYDCLTGTSKGVLNSKKYGCTLARFTHRATSVIYASTKDDDSIRYLSVHDNKFLRYFKGHNRRVTSLELNPRDDTFISASEDRTVRVWELRQAGPIGTLNLEGKRTDPVVAYEHTGIAFALGIEGHIKLFEMRKWKTGPFKEFAVPGDPYLTPWTSIRFSNNGKFMMITTGTVIYIMDAYHGAHVCTLEGIENPAGVAIPAGFTADARFCYSGDYFFYTFLVRKGDFPAQGRTGKNRYSDSVSLSGSANGPIRFWKLEGGGECIAKLTASKAPTKLVEFNPKYLMFASADSSL</sequence>
<dbReference type="SUPFAM" id="SSF50978">
    <property type="entry name" value="WD40 repeat-like"/>
    <property type="match status" value="1"/>
</dbReference>
<evidence type="ECO:0000256" key="3">
    <source>
        <dbReference type="ARBA" id="ARBA00022574"/>
    </source>
</evidence>
<feature type="non-terminal residue" evidence="7">
    <location>
        <position position="346"/>
    </location>
</feature>
<keyword evidence="3 6" id="KW-0853">WD repeat</keyword>
<protein>
    <submittedName>
        <fullName evidence="7">WD repeat-containing protein 82</fullName>
    </submittedName>
</protein>
<keyword evidence="5" id="KW-0539">Nucleus</keyword>
<evidence type="ECO:0000256" key="4">
    <source>
        <dbReference type="ARBA" id="ARBA00022737"/>
    </source>
</evidence>
<evidence type="ECO:0000313" key="8">
    <source>
        <dbReference type="Proteomes" id="UP000269721"/>
    </source>
</evidence>
<dbReference type="GO" id="GO:0016070">
    <property type="term" value="P:RNA metabolic process"/>
    <property type="evidence" value="ECO:0007669"/>
    <property type="project" value="UniProtKB-ARBA"/>
</dbReference>
<gene>
    <name evidence="7" type="ORF">BDK51DRAFT_31983</name>
</gene>
<dbReference type="AlphaFoldDB" id="A0A4P9WFD8"/>
<dbReference type="PROSITE" id="PS50082">
    <property type="entry name" value="WD_REPEATS_2"/>
    <property type="match status" value="2"/>
</dbReference>
<dbReference type="EMBL" id="KZ996261">
    <property type="protein sequence ID" value="RKO89146.1"/>
    <property type="molecule type" value="Genomic_DNA"/>
</dbReference>
<dbReference type="InterPro" id="IPR036322">
    <property type="entry name" value="WD40_repeat_dom_sf"/>
</dbReference>